<keyword evidence="2" id="KW-1185">Reference proteome</keyword>
<comment type="caution">
    <text evidence="1">The sequence shown here is derived from an EMBL/GenBank/DDBJ whole genome shotgun (WGS) entry which is preliminary data.</text>
</comment>
<dbReference type="EMBL" id="CM020620">
    <property type="protein sequence ID" value="KAK1868644.1"/>
    <property type="molecule type" value="Genomic_DNA"/>
</dbReference>
<gene>
    <name evidence="1" type="ORF">I4F81_011129</name>
</gene>
<sequence>MDDTMAAAVSAGIEASRARVAAAVDKVGETWSRLNGEAPARVGDDQDEEAVASAIAARKVALAVAASVDASSRQDAIDALERELQETSKAREAVLRKEDQLGKLIRAKEIRAMDDSVSRVRRTLAVQVLALEMEKAYASLASEVEAASEPEEERLLVADFGELDLRLAPLVVFAEMGEPLLIDDDDLGQLAAEIQYLKVRMGLGDDFYSATIDWPRVKKYIKESFSKTKEGAEFYARGFKLVGGDSIYAARLIRKAAMGRTLLPREVRTLRRTGRDLLAVIPFSIILIAPLTPLGHVLIFSFLQRFFPDFFPSTFNERRQALMRRHEELRKTISAASDSGEDVSQADVHLAD</sequence>
<accession>A0ACC3CFC0</accession>
<dbReference type="Proteomes" id="UP000798662">
    <property type="component" value="Chromosome 3"/>
</dbReference>
<evidence type="ECO:0000313" key="2">
    <source>
        <dbReference type="Proteomes" id="UP000798662"/>
    </source>
</evidence>
<organism evidence="1 2">
    <name type="scientific">Pyropia yezoensis</name>
    <name type="common">Susabi-nori</name>
    <name type="synonym">Porphyra yezoensis</name>
    <dbReference type="NCBI Taxonomy" id="2788"/>
    <lineage>
        <taxon>Eukaryota</taxon>
        <taxon>Rhodophyta</taxon>
        <taxon>Bangiophyceae</taxon>
        <taxon>Bangiales</taxon>
        <taxon>Bangiaceae</taxon>
        <taxon>Pyropia</taxon>
    </lineage>
</organism>
<reference evidence="1" key="1">
    <citation type="submission" date="2019-11" db="EMBL/GenBank/DDBJ databases">
        <title>Nori genome reveals adaptations in red seaweeds to the harsh intertidal environment.</title>
        <authorList>
            <person name="Wang D."/>
            <person name="Mao Y."/>
        </authorList>
    </citation>
    <scope>NUCLEOTIDE SEQUENCE</scope>
    <source>
        <tissue evidence="1">Gametophyte</tissue>
    </source>
</reference>
<proteinExistence type="predicted"/>
<evidence type="ECO:0000313" key="1">
    <source>
        <dbReference type="EMBL" id="KAK1868644.1"/>
    </source>
</evidence>
<protein>
    <submittedName>
        <fullName evidence="1">Uncharacterized protein</fullName>
    </submittedName>
</protein>
<name>A0ACC3CFC0_PYRYE</name>